<keyword evidence="3" id="KW-1185">Reference proteome</keyword>
<keyword evidence="1" id="KW-0472">Membrane</keyword>
<gene>
    <name evidence="2" type="ORF">Vbra_1049</name>
</gene>
<dbReference type="Proteomes" id="UP000041254">
    <property type="component" value="Unassembled WGS sequence"/>
</dbReference>
<proteinExistence type="predicted"/>
<organism evidence="2 3">
    <name type="scientific">Vitrella brassicaformis (strain CCMP3155)</name>
    <dbReference type="NCBI Taxonomy" id="1169540"/>
    <lineage>
        <taxon>Eukaryota</taxon>
        <taxon>Sar</taxon>
        <taxon>Alveolata</taxon>
        <taxon>Colpodellida</taxon>
        <taxon>Vitrellaceae</taxon>
        <taxon>Vitrella</taxon>
    </lineage>
</organism>
<protein>
    <submittedName>
        <fullName evidence="2">Uncharacterized protein</fullName>
    </submittedName>
</protein>
<feature type="transmembrane region" description="Helical" evidence="1">
    <location>
        <begin position="80"/>
        <end position="98"/>
    </location>
</feature>
<evidence type="ECO:0000313" key="2">
    <source>
        <dbReference type="EMBL" id="CEM37063.1"/>
    </source>
</evidence>
<dbReference type="AlphaFoldDB" id="A0A0G4H0K2"/>
<sequence length="177" mass="20023">MGGGGARLPQSPLLGVDLWTMPDRSEHTSAYRASTVSEGSKVLLCCFRDRRSQLWSFCWLSCFLISIGLIVVGVVIKLNYLWILGLAATITIVVAWAFRQWGASETWWAGPTAPGTSGAPLDQVLDRHVRKEMETKTKQEMKLEDRRMSMYAKFKEKVRWERQATARQSKSSRPSRA</sequence>
<evidence type="ECO:0000313" key="3">
    <source>
        <dbReference type="Proteomes" id="UP000041254"/>
    </source>
</evidence>
<dbReference type="InParanoid" id="A0A0G4H0K2"/>
<dbReference type="EMBL" id="CDMY01000928">
    <property type="protein sequence ID" value="CEM37063.1"/>
    <property type="molecule type" value="Genomic_DNA"/>
</dbReference>
<evidence type="ECO:0000256" key="1">
    <source>
        <dbReference type="SAM" id="Phobius"/>
    </source>
</evidence>
<name>A0A0G4H0K2_VITBC</name>
<dbReference type="VEuPathDB" id="CryptoDB:Vbra_1049"/>
<keyword evidence="1" id="KW-1133">Transmembrane helix</keyword>
<reference evidence="2 3" key="1">
    <citation type="submission" date="2014-11" db="EMBL/GenBank/DDBJ databases">
        <authorList>
            <person name="Zhu J."/>
            <person name="Qi W."/>
            <person name="Song R."/>
        </authorList>
    </citation>
    <scope>NUCLEOTIDE SEQUENCE [LARGE SCALE GENOMIC DNA]</scope>
</reference>
<feature type="transmembrane region" description="Helical" evidence="1">
    <location>
        <begin position="54"/>
        <end position="74"/>
    </location>
</feature>
<keyword evidence="1" id="KW-0812">Transmembrane</keyword>
<accession>A0A0G4H0K2</accession>